<feature type="region of interest" description="Disordered" evidence="1">
    <location>
        <begin position="50"/>
        <end position="132"/>
    </location>
</feature>
<dbReference type="Pfam" id="PF07423">
    <property type="entry name" value="DUF1510"/>
    <property type="match status" value="1"/>
</dbReference>
<reference evidence="4 5" key="1">
    <citation type="submission" date="2019-07" db="EMBL/GenBank/DDBJ databases">
        <title>Whole genome shotgun sequence of Sporosarcina luteola NBRC 105378.</title>
        <authorList>
            <person name="Hosoyama A."/>
            <person name="Uohara A."/>
            <person name="Ohji S."/>
            <person name="Ichikawa N."/>
        </authorList>
    </citation>
    <scope>NUCLEOTIDE SEQUENCE [LARGE SCALE GENOMIC DNA]</scope>
    <source>
        <strain evidence="4 5">NBRC 105378</strain>
    </source>
</reference>
<sequence length="239" mass="26659">MKDTDPNYSRMDRKKRHNKNNKFLNIMIGIVVVLILIVGATLIIGPKDEDKKDIATDNTDVVDENNEDSEDETGLTLDDVDEPDESDNQEAESDKGSEDDGGTSSSDTGSSDEPADEEEEDQAGNVTIVPNDEEIIEQSIVDSSWQPIGTDQSGEHVSQYDAESTDYNEKKRAIAYATGFSEDELFYKRVKNGGGPQKSIGIVTTKDGSKIFRVYIEWIDEKGWKPVKMDVLKTLDFEY</sequence>
<evidence type="ECO:0000256" key="2">
    <source>
        <dbReference type="SAM" id="Phobius"/>
    </source>
</evidence>
<dbReference type="InterPro" id="IPR009988">
    <property type="entry name" value="DUF1510"/>
</dbReference>
<feature type="compositionally biased region" description="Acidic residues" evidence="1">
    <location>
        <begin position="60"/>
        <end position="91"/>
    </location>
</feature>
<protein>
    <submittedName>
        <fullName evidence="4">Putative membrane protein YrrS</fullName>
    </submittedName>
</protein>
<feature type="compositionally biased region" description="Acidic residues" evidence="1">
    <location>
        <begin position="113"/>
        <end position="122"/>
    </location>
</feature>
<dbReference type="Proteomes" id="UP000321901">
    <property type="component" value="Unassembled WGS sequence"/>
</dbReference>
<evidence type="ECO:0000256" key="1">
    <source>
        <dbReference type="SAM" id="MobiDB-lite"/>
    </source>
</evidence>
<keyword evidence="2" id="KW-0812">Transmembrane</keyword>
<keyword evidence="5" id="KW-1185">Reference proteome</keyword>
<dbReference type="AlphaFoldDB" id="A0A511ZB46"/>
<name>A0A511ZB46_9BACL</name>
<dbReference type="EMBL" id="BJYL01000042">
    <property type="protein sequence ID" value="GEN84664.1"/>
    <property type="molecule type" value="Genomic_DNA"/>
</dbReference>
<evidence type="ECO:0000313" key="5">
    <source>
        <dbReference type="Proteomes" id="UP000321901"/>
    </source>
</evidence>
<accession>A0A511ZB46</accession>
<evidence type="ECO:0000313" key="4">
    <source>
        <dbReference type="EMBL" id="GEN84664.1"/>
    </source>
</evidence>
<feature type="compositionally biased region" description="Polar residues" evidence="1">
    <location>
        <begin position="145"/>
        <end position="156"/>
    </location>
</feature>
<comment type="caution">
    <text evidence="4">The sequence shown here is derived from an EMBL/GenBank/DDBJ whole genome shotgun (WGS) entry which is preliminary data.</text>
</comment>
<proteinExistence type="predicted"/>
<keyword evidence="2" id="KW-1133">Transmembrane helix</keyword>
<feature type="compositionally biased region" description="Low complexity" evidence="1">
    <location>
        <begin position="102"/>
        <end position="112"/>
    </location>
</feature>
<feature type="domain" description="DUF1510" evidence="3">
    <location>
        <begin position="141"/>
        <end position="232"/>
    </location>
</feature>
<organism evidence="4 5">
    <name type="scientific">Sporosarcina luteola</name>
    <dbReference type="NCBI Taxonomy" id="582850"/>
    <lineage>
        <taxon>Bacteria</taxon>
        <taxon>Bacillati</taxon>
        <taxon>Bacillota</taxon>
        <taxon>Bacilli</taxon>
        <taxon>Bacillales</taxon>
        <taxon>Caryophanaceae</taxon>
        <taxon>Sporosarcina</taxon>
    </lineage>
</organism>
<dbReference type="RefSeq" id="WP_147059723.1">
    <property type="nucleotide sequence ID" value="NZ_BJYL01000042.1"/>
</dbReference>
<evidence type="ECO:0000259" key="3">
    <source>
        <dbReference type="Pfam" id="PF07423"/>
    </source>
</evidence>
<gene>
    <name evidence="4" type="primary">yrrS</name>
    <name evidence="4" type="ORF">SLU01_29760</name>
</gene>
<keyword evidence="2" id="KW-0472">Membrane</keyword>
<feature type="transmembrane region" description="Helical" evidence="2">
    <location>
        <begin position="23"/>
        <end position="44"/>
    </location>
</feature>
<dbReference type="OrthoDB" id="2168558at2"/>
<feature type="region of interest" description="Disordered" evidence="1">
    <location>
        <begin position="145"/>
        <end position="167"/>
    </location>
</feature>